<dbReference type="RefSeq" id="WP_089254786.1">
    <property type="nucleotide sequence ID" value="NZ_FZPH01000019.1"/>
</dbReference>
<proteinExistence type="predicted"/>
<dbReference type="OrthoDB" id="3297292at2"/>
<feature type="domain" description="DUF397" evidence="1">
    <location>
        <begin position="9"/>
        <end position="58"/>
    </location>
</feature>
<evidence type="ECO:0000313" key="3">
    <source>
        <dbReference type="Proteomes" id="UP000198362"/>
    </source>
</evidence>
<organism evidence="2 3">
    <name type="scientific">Asanoa hainanensis</name>
    <dbReference type="NCBI Taxonomy" id="560556"/>
    <lineage>
        <taxon>Bacteria</taxon>
        <taxon>Bacillati</taxon>
        <taxon>Actinomycetota</taxon>
        <taxon>Actinomycetes</taxon>
        <taxon>Micromonosporales</taxon>
        <taxon>Micromonosporaceae</taxon>
        <taxon>Asanoa</taxon>
    </lineage>
</organism>
<protein>
    <recommendedName>
        <fullName evidence="1">DUF397 domain-containing protein</fullName>
    </recommendedName>
</protein>
<dbReference type="Pfam" id="PF04149">
    <property type="entry name" value="DUF397"/>
    <property type="match status" value="1"/>
</dbReference>
<dbReference type="EMBL" id="FZPH01000019">
    <property type="protein sequence ID" value="SNT65059.1"/>
    <property type="molecule type" value="Genomic_DNA"/>
</dbReference>
<evidence type="ECO:0000313" key="2">
    <source>
        <dbReference type="EMBL" id="SNT65059.1"/>
    </source>
</evidence>
<gene>
    <name evidence="2" type="ORF">SAMN05421812_119124</name>
</gene>
<keyword evidence="3" id="KW-1185">Reference proteome</keyword>
<accession>A0A239PF85</accession>
<dbReference type="Proteomes" id="UP000198362">
    <property type="component" value="Unassembled WGS sequence"/>
</dbReference>
<evidence type="ECO:0000259" key="1">
    <source>
        <dbReference type="Pfam" id="PF04149"/>
    </source>
</evidence>
<dbReference type="AlphaFoldDB" id="A0A239PF85"/>
<reference evidence="2 3" key="1">
    <citation type="submission" date="2017-06" db="EMBL/GenBank/DDBJ databases">
        <authorList>
            <person name="Kim H.J."/>
            <person name="Triplett B.A."/>
        </authorList>
    </citation>
    <scope>NUCLEOTIDE SEQUENCE [LARGE SCALE GENOMIC DNA]</scope>
    <source>
        <strain evidence="2 3">CGMCC 4.5593</strain>
    </source>
</reference>
<dbReference type="InterPro" id="IPR007278">
    <property type="entry name" value="DUF397"/>
</dbReference>
<name>A0A239PF85_9ACTN</name>
<sequence length="66" mass="7232">MKKSSAAISWRKSSRCASGACVEVADAVDMVLMRDSKSPAGEPLEFPKGVWTNFMVDLKEGRFHAN</sequence>